<name>A0ABQ5UPK7_9HYPH</name>
<dbReference type="PANTHER" id="PTHR42939">
    <property type="entry name" value="ABC TRANSPORTER ATP-BINDING PROTEIN ALBC-RELATED"/>
    <property type="match status" value="1"/>
</dbReference>
<keyword evidence="4 6" id="KW-0067">ATP-binding</keyword>
<dbReference type="CDD" id="cd03230">
    <property type="entry name" value="ABC_DR_subfamily_A"/>
    <property type="match status" value="1"/>
</dbReference>
<reference evidence="6" key="2">
    <citation type="submission" date="2023-01" db="EMBL/GenBank/DDBJ databases">
        <title>Draft genome sequence of Maritalea porphyrae strain NBRC 107169.</title>
        <authorList>
            <person name="Sun Q."/>
            <person name="Mori K."/>
        </authorList>
    </citation>
    <scope>NUCLEOTIDE SEQUENCE</scope>
    <source>
        <strain evidence="6">NBRC 107169</strain>
    </source>
</reference>
<keyword evidence="2" id="KW-0813">Transport</keyword>
<dbReference type="Pfam" id="PF00005">
    <property type="entry name" value="ABC_tran"/>
    <property type="match status" value="1"/>
</dbReference>
<proteinExistence type="inferred from homology"/>
<comment type="caution">
    <text evidence="6">The sequence shown here is derived from an EMBL/GenBank/DDBJ whole genome shotgun (WGS) entry which is preliminary data.</text>
</comment>
<dbReference type="GO" id="GO:0005524">
    <property type="term" value="F:ATP binding"/>
    <property type="evidence" value="ECO:0007669"/>
    <property type="project" value="UniProtKB-KW"/>
</dbReference>
<reference evidence="6" key="1">
    <citation type="journal article" date="2014" name="Int. J. Syst. Evol. Microbiol.">
        <title>Complete genome of a new Firmicutes species belonging to the dominant human colonic microbiota ('Ruminococcus bicirculans') reveals two chromosomes and a selective capacity to utilize plant glucans.</title>
        <authorList>
            <consortium name="NISC Comparative Sequencing Program"/>
            <person name="Wegmann U."/>
            <person name="Louis P."/>
            <person name="Goesmann A."/>
            <person name="Henrissat B."/>
            <person name="Duncan S.H."/>
            <person name="Flint H.J."/>
        </authorList>
    </citation>
    <scope>NUCLEOTIDE SEQUENCE</scope>
    <source>
        <strain evidence="6">NBRC 107169</strain>
    </source>
</reference>
<evidence type="ECO:0000256" key="3">
    <source>
        <dbReference type="ARBA" id="ARBA00022741"/>
    </source>
</evidence>
<evidence type="ECO:0000259" key="5">
    <source>
        <dbReference type="PROSITE" id="PS50893"/>
    </source>
</evidence>
<comment type="similarity">
    <text evidence="1">Belongs to the ABC transporter superfamily.</text>
</comment>
<dbReference type="InterPro" id="IPR027417">
    <property type="entry name" value="P-loop_NTPase"/>
</dbReference>
<dbReference type="InterPro" id="IPR003439">
    <property type="entry name" value="ABC_transporter-like_ATP-bd"/>
</dbReference>
<dbReference type="InterPro" id="IPR017871">
    <property type="entry name" value="ABC_transporter-like_CS"/>
</dbReference>
<dbReference type="Gene3D" id="3.40.50.300">
    <property type="entry name" value="P-loop containing nucleotide triphosphate hydrolases"/>
    <property type="match status" value="1"/>
</dbReference>
<sequence>MPALKIEHVIKRHGTLETVSDVSLNVEPGERVALLGHNGAGKTTIIKMVLGLMPITAGSIDVLGHAPGTAAARKQTGYLPESVAFHGALTGREQLHHFARLKSTSLKAADDLLERVGLAHAADRRIRTYSKGMRQRIGLAQVVLGQPKLAILDEPTSGLDPVSRHEFYDIVEELANNGSAVMLSSHALTELELRTDRIAILSKGQLVANDSLQKLRDLASLPIKFKVTASNDTIEGVNQQLGGKRVNCQSLELMCAPDQKIGVLSAITALGPVVKDVDVTPASLEELYRHFSNVEEQTK</sequence>
<dbReference type="PROSITE" id="PS50893">
    <property type="entry name" value="ABC_TRANSPORTER_2"/>
    <property type="match status" value="1"/>
</dbReference>
<keyword evidence="7" id="KW-1185">Reference proteome</keyword>
<evidence type="ECO:0000256" key="1">
    <source>
        <dbReference type="ARBA" id="ARBA00005417"/>
    </source>
</evidence>
<evidence type="ECO:0000313" key="6">
    <source>
        <dbReference type="EMBL" id="GLQ17223.1"/>
    </source>
</evidence>
<dbReference type="InterPro" id="IPR051782">
    <property type="entry name" value="ABC_Transporter_VariousFunc"/>
</dbReference>
<dbReference type="Proteomes" id="UP001161405">
    <property type="component" value="Unassembled WGS sequence"/>
</dbReference>
<dbReference type="PROSITE" id="PS00211">
    <property type="entry name" value="ABC_TRANSPORTER_1"/>
    <property type="match status" value="1"/>
</dbReference>
<gene>
    <name evidence="6" type="primary">nosF</name>
    <name evidence="6" type="ORF">GCM10007879_14720</name>
</gene>
<dbReference type="RefSeq" id="WP_284363200.1">
    <property type="nucleotide sequence ID" value="NZ_BSNI01000002.1"/>
</dbReference>
<evidence type="ECO:0000313" key="7">
    <source>
        <dbReference type="Proteomes" id="UP001161405"/>
    </source>
</evidence>
<keyword evidence="3" id="KW-0547">Nucleotide-binding</keyword>
<feature type="domain" description="ABC transporter" evidence="5">
    <location>
        <begin position="4"/>
        <end position="228"/>
    </location>
</feature>
<evidence type="ECO:0000256" key="2">
    <source>
        <dbReference type="ARBA" id="ARBA00022448"/>
    </source>
</evidence>
<evidence type="ECO:0000256" key="4">
    <source>
        <dbReference type="ARBA" id="ARBA00022840"/>
    </source>
</evidence>
<organism evidence="6 7">
    <name type="scientific">Maritalea porphyrae</name>
    <dbReference type="NCBI Taxonomy" id="880732"/>
    <lineage>
        <taxon>Bacteria</taxon>
        <taxon>Pseudomonadati</taxon>
        <taxon>Pseudomonadota</taxon>
        <taxon>Alphaproteobacteria</taxon>
        <taxon>Hyphomicrobiales</taxon>
        <taxon>Devosiaceae</taxon>
        <taxon>Maritalea</taxon>
    </lineage>
</organism>
<dbReference type="InterPro" id="IPR003593">
    <property type="entry name" value="AAA+_ATPase"/>
</dbReference>
<dbReference type="EMBL" id="BSNI01000002">
    <property type="protein sequence ID" value="GLQ17223.1"/>
    <property type="molecule type" value="Genomic_DNA"/>
</dbReference>
<dbReference type="SMART" id="SM00382">
    <property type="entry name" value="AAA"/>
    <property type="match status" value="1"/>
</dbReference>
<protein>
    <submittedName>
        <fullName evidence="6">ABC transporter ATP-binding protein</fullName>
    </submittedName>
</protein>
<dbReference type="SUPFAM" id="SSF52540">
    <property type="entry name" value="P-loop containing nucleoside triphosphate hydrolases"/>
    <property type="match status" value="1"/>
</dbReference>
<dbReference type="PANTHER" id="PTHR42939:SF1">
    <property type="entry name" value="ABC TRANSPORTER ATP-BINDING PROTEIN ALBC-RELATED"/>
    <property type="match status" value="1"/>
</dbReference>
<accession>A0ABQ5UPK7</accession>